<dbReference type="SMART" id="SM00471">
    <property type="entry name" value="HDc"/>
    <property type="match status" value="1"/>
</dbReference>
<dbReference type="SUPFAM" id="SSF54791">
    <property type="entry name" value="Eukaryotic type KH-domain (KH-domain type I)"/>
    <property type="match status" value="1"/>
</dbReference>
<evidence type="ECO:0000313" key="8">
    <source>
        <dbReference type="EMBL" id="KXU35392.1"/>
    </source>
</evidence>
<dbReference type="AlphaFoldDB" id="A0A139SLH3"/>
<keyword evidence="3 5" id="KW-0378">Hydrolase</keyword>
<sequence>MPALSISLTLVFLAAAMRLDWSLAVYVLVGMGIGFWSIWAVTRSIRREARKSAETILQVAKREAAVAAEEVRQKAAERIRKKRAALVEEFAAKEVDAEVRLREIRAHEESLALLDHQLEQRTERLNRELAAVRQTRETITALSANVRERLEGISKMDTEAMKRALREEVILECQDELRQLRREIMERSEQELEMQARDKLVTVMQRIAVRQSHDLSATIVQLPSEEMKGRIIGREGRNIKTFEAATGVTLLIDETPQTVLISSFDPVRREVARLALEALVKDGRIHPATIEEFVKTAQSEIDSSADLAGEEAVTRLSINGLHPEVISLLGKLKYRFAYNQNVLDHLIECAYLASMIASELGLDANVAKRAALLHDIGKAAPAGYEGSHARVGAAFIKRYGETPIVVNAVEAHHEEVKPETIYAGIVILADTISAVRPGARAESVTNYIQRLERLEALANAIDGVQQSFAIQAGREIRVVVSPDAVDDDRAREIARELRQKVETELDYPSTIKITVIREKRFTETAE</sequence>
<keyword evidence="1 5" id="KW-0540">Nuclease</keyword>
<dbReference type="PROSITE" id="PS50084">
    <property type="entry name" value="KH_TYPE_1"/>
    <property type="match status" value="1"/>
</dbReference>
<dbReference type="PANTHER" id="PTHR12826:SF15">
    <property type="entry name" value="RIBONUCLEASE Y"/>
    <property type="match status" value="1"/>
</dbReference>
<evidence type="ECO:0000313" key="9">
    <source>
        <dbReference type="Proteomes" id="UP000071392"/>
    </source>
</evidence>
<evidence type="ECO:0000256" key="3">
    <source>
        <dbReference type="ARBA" id="ARBA00022801"/>
    </source>
</evidence>
<dbReference type="Gene3D" id="1.10.3210.10">
    <property type="entry name" value="Hypothetical protein af1432"/>
    <property type="match status" value="1"/>
</dbReference>
<dbReference type="Proteomes" id="UP000071392">
    <property type="component" value="Unassembled WGS sequence"/>
</dbReference>
<dbReference type="Pfam" id="PF12072">
    <property type="entry name" value="RNase_Y_N"/>
    <property type="match status" value="1"/>
</dbReference>
<dbReference type="InterPro" id="IPR017705">
    <property type="entry name" value="Ribonuclease_Y"/>
</dbReference>
<dbReference type="GO" id="GO:0006402">
    <property type="term" value="P:mRNA catabolic process"/>
    <property type="evidence" value="ECO:0007669"/>
    <property type="project" value="UniProtKB-UniRule"/>
</dbReference>
<comment type="similarity">
    <text evidence="5">Belongs to the RNase Y family.</text>
</comment>
<evidence type="ECO:0000256" key="2">
    <source>
        <dbReference type="ARBA" id="ARBA00022759"/>
    </source>
</evidence>
<dbReference type="GO" id="GO:0003723">
    <property type="term" value="F:RNA binding"/>
    <property type="evidence" value="ECO:0007669"/>
    <property type="project" value="UniProtKB-UniRule"/>
</dbReference>
<dbReference type="InterPro" id="IPR006675">
    <property type="entry name" value="HDIG_dom"/>
</dbReference>
<comment type="caution">
    <text evidence="8">The sequence shown here is derived from an EMBL/GenBank/DDBJ whole genome shotgun (WGS) entry which is preliminary data.</text>
</comment>
<dbReference type="GO" id="GO:0005886">
    <property type="term" value="C:plasma membrane"/>
    <property type="evidence" value="ECO:0007669"/>
    <property type="project" value="UniProtKB-SubCell"/>
</dbReference>
<dbReference type="HAMAP" id="MF_00335">
    <property type="entry name" value="RNase_Y"/>
    <property type="match status" value="1"/>
</dbReference>
<dbReference type="Pfam" id="PF00013">
    <property type="entry name" value="KH_1"/>
    <property type="match status" value="1"/>
</dbReference>
<feature type="transmembrane region" description="Helical" evidence="5">
    <location>
        <begin position="24"/>
        <end position="42"/>
    </location>
</feature>
<dbReference type="RefSeq" id="WP_082782656.1">
    <property type="nucleotide sequence ID" value="NZ_LSZP01000042.1"/>
</dbReference>
<accession>A0A139SLH3</accession>
<dbReference type="Gene3D" id="3.30.1370.10">
    <property type="entry name" value="K Homology domain, type 1"/>
    <property type="match status" value="1"/>
</dbReference>
<dbReference type="STRING" id="1548208.AXK12_05325"/>
<reference evidence="8 9" key="1">
    <citation type="submission" date="2016-02" db="EMBL/GenBank/DDBJ databases">
        <authorList>
            <person name="Wen L."/>
            <person name="He K."/>
            <person name="Yang H."/>
        </authorList>
    </citation>
    <scope>NUCLEOTIDE SEQUENCE [LARGE SCALE GENOMIC DNA]</scope>
    <source>
        <strain evidence="8 9">CV41</strain>
    </source>
</reference>
<dbReference type="EC" id="3.1.-.-" evidence="5 6"/>
<keyword evidence="5" id="KW-0812">Transmembrane</keyword>
<dbReference type="InterPro" id="IPR006674">
    <property type="entry name" value="HD_domain"/>
</dbReference>
<keyword evidence="5" id="KW-1133">Transmembrane helix</keyword>
<evidence type="ECO:0000256" key="1">
    <source>
        <dbReference type="ARBA" id="ARBA00022722"/>
    </source>
</evidence>
<name>A0A139SLH3_9BACT</name>
<dbReference type="InterPro" id="IPR022711">
    <property type="entry name" value="RNase_Y_N"/>
</dbReference>
<dbReference type="InterPro" id="IPR004088">
    <property type="entry name" value="KH_dom_type_1"/>
</dbReference>
<keyword evidence="4 5" id="KW-0694">RNA-binding</keyword>
<evidence type="ECO:0000259" key="7">
    <source>
        <dbReference type="PROSITE" id="PS51831"/>
    </source>
</evidence>
<keyword evidence="2 5" id="KW-0255">Endonuclease</keyword>
<dbReference type="PROSITE" id="PS51831">
    <property type="entry name" value="HD"/>
    <property type="match status" value="1"/>
</dbReference>
<feature type="domain" description="HD" evidence="7">
    <location>
        <begin position="342"/>
        <end position="435"/>
    </location>
</feature>
<dbReference type="CDD" id="cd22431">
    <property type="entry name" value="KH-I_RNaseY"/>
    <property type="match status" value="1"/>
</dbReference>
<dbReference type="Pfam" id="PF01966">
    <property type="entry name" value="HD"/>
    <property type="match status" value="1"/>
</dbReference>
<protein>
    <recommendedName>
        <fullName evidence="5 6">Ribonuclease Y</fullName>
        <shortName evidence="5">RNase Y</shortName>
        <ecNumber evidence="5 6">3.1.-.-</ecNumber>
    </recommendedName>
</protein>
<evidence type="ECO:0000256" key="4">
    <source>
        <dbReference type="ARBA" id="ARBA00022884"/>
    </source>
</evidence>
<dbReference type="GO" id="GO:0016787">
    <property type="term" value="F:hydrolase activity"/>
    <property type="evidence" value="ECO:0007669"/>
    <property type="project" value="UniProtKB-KW"/>
</dbReference>
<keyword evidence="5" id="KW-0472">Membrane</keyword>
<dbReference type="InterPro" id="IPR003607">
    <property type="entry name" value="HD/PDEase_dom"/>
</dbReference>
<dbReference type="InterPro" id="IPR036612">
    <property type="entry name" value="KH_dom_type_1_sf"/>
</dbReference>
<organism evidence="8 9">
    <name type="scientific">Cephaloticoccus capnophilus</name>
    <dbReference type="NCBI Taxonomy" id="1548208"/>
    <lineage>
        <taxon>Bacteria</taxon>
        <taxon>Pseudomonadati</taxon>
        <taxon>Verrucomicrobiota</taxon>
        <taxon>Opitutia</taxon>
        <taxon>Opitutales</taxon>
        <taxon>Opitutaceae</taxon>
        <taxon>Cephaloticoccus</taxon>
    </lineage>
</organism>
<dbReference type="SUPFAM" id="SSF109604">
    <property type="entry name" value="HD-domain/PDEase-like"/>
    <property type="match status" value="1"/>
</dbReference>
<keyword evidence="5" id="KW-1003">Cell membrane</keyword>
<keyword evidence="9" id="KW-1185">Reference proteome</keyword>
<comment type="function">
    <text evidence="5">Endoribonuclease that initiates mRNA decay.</text>
</comment>
<dbReference type="EMBL" id="LSZP01000042">
    <property type="protein sequence ID" value="KXU35392.1"/>
    <property type="molecule type" value="Genomic_DNA"/>
</dbReference>
<dbReference type="NCBIfam" id="TIGR03319">
    <property type="entry name" value="RNase_Y"/>
    <property type="match status" value="1"/>
</dbReference>
<dbReference type="PANTHER" id="PTHR12826">
    <property type="entry name" value="RIBONUCLEASE Y"/>
    <property type="match status" value="1"/>
</dbReference>
<dbReference type="InterPro" id="IPR004087">
    <property type="entry name" value="KH_dom"/>
</dbReference>
<gene>
    <name evidence="5" type="primary">rny</name>
    <name evidence="8" type="ORF">AXK12_05325</name>
</gene>
<proteinExistence type="inferred from homology"/>
<evidence type="ECO:0000256" key="5">
    <source>
        <dbReference type="HAMAP-Rule" id="MF_00335"/>
    </source>
</evidence>
<dbReference type="GO" id="GO:0004521">
    <property type="term" value="F:RNA endonuclease activity"/>
    <property type="evidence" value="ECO:0007669"/>
    <property type="project" value="UniProtKB-UniRule"/>
</dbReference>
<dbReference type="NCBIfam" id="TIGR00277">
    <property type="entry name" value="HDIG"/>
    <property type="match status" value="1"/>
</dbReference>
<dbReference type="SMART" id="SM00322">
    <property type="entry name" value="KH"/>
    <property type="match status" value="1"/>
</dbReference>
<comment type="subcellular location">
    <subcellularLocation>
        <location evidence="5">Cell membrane</location>
        <topology evidence="5">Single-pass membrane protein</topology>
    </subcellularLocation>
</comment>
<evidence type="ECO:0000256" key="6">
    <source>
        <dbReference type="NCBIfam" id="TIGR03319"/>
    </source>
</evidence>